<dbReference type="Pfam" id="PF00550">
    <property type="entry name" value="PP-binding"/>
    <property type="match status" value="1"/>
</dbReference>
<dbReference type="PROSITE" id="PS50075">
    <property type="entry name" value="CARRIER"/>
    <property type="match status" value="1"/>
</dbReference>
<evidence type="ECO:0000259" key="1">
    <source>
        <dbReference type="PROSITE" id="PS50075"/>
    </source>
</evidence>
<evidence type="ECO:0000313" key="2">
    <source>
        <dbReference type="EMBL" id="AZS49721.1"/>
    </source>
</evidence>
<name>A0A3S9XBI5_9GAMM</name>
<keyword evidence="3" id="KW-1185">Reference proteome</keyword>
<dbReference type="AlphaFoldDB" id="A0A3S9XBI5"/>
<protein>
    <submittedName>
        <fullName evidence="2">Acyl carrier protein</fullName>
    </submittedName>
</protein>
<gene>
    <name evidence="2" type="ORF">DM558_02520</name>
</gene>
<dbReference type="Proteomes" id="UP000273143">
    <property type="component" value="Chromosome"/>
</dbReference>
<dbReference type="KEGG" id="emo:DM558_02520"/>
<dbReference type="EMBL" id="CP029822">
    <property type="protein sequence ID" value="AZS49721.1"/>
    <property type="molecule type" value="Genomic_DNA"/>
</dbReference>
<accession>A0A3S9XBI5</accession>
<feature type="domain" description="Carrier" evidence="1">
    <location>
        <begin position="1"/>
        <end position="76"/>
    </location>
</feature>
<dbReference type="RefSeq" id="WP_109702487.1">
    <property type="nucleotide sequence ID" value="NZ_CP029822.1"/>
</dbReference>
<proteinExistence type="predicted"/>
<sequence length="76" mass="8523">MNYEQLAKSILAKSLNIPENDIKSTHTINDLKDIDSVEFATLVAAIEKYTKTPIPVEDLLTIDTVHQIAKILEKNT</sequence>
<dbReference type="InterPro" id="IPR036736">
    <property type="entry name" value="ACP-like_sf"/>
</dbReference>
<evidence type="ECO:0000313" key="3">
    <source>
        <dbReference type="Proteomes" id="UP000273143"/>
    </source>
</evidence>
<reference evidence="3" key="1">
    <citation type="submission" date="2018-06" db="EMBL/GenBank/DDBJ databases">
        <title>Complete genome of Pseudomonas insecticola strain QZS01.</title>
        <authorList>
            <person name="Wang J."/>
            <person name="Su Q."/>
        </authorList>
    </citation>
    <scope>NUCLEOTIDE SEQUENCE [LARGE SCALE GENOMIC DNA]</scope>
    <source>
        <strain evidence="3">QZS01</strain>
    </source>
</reference>
<dbReference type="Gene3D" id="1.10.1200.10">
    <property type="entry name" value="ACP-like"/>
    <property type="match status" value="1"/>
</dbReference>
<organism evidence="2 3">
    <name type="scientific">Entomomonas moraniae</name>
    <dbReference type="NCBI Taxonomy" id="2213226"/>
    <lineage>
        <taxon>Bacteria</taxon>
        <taxon>Pseudomonadati</taxon>
        <taxon>Pseudomonadota</taxon>
        <taxon>Gammaproteobacteria</taxon>
        <taxon>Pseudomonadales</taxon>
        <taxon>Pseudomonadaceae</taxon>
        <taxon>Entomomonas</taxon>
    </lineage>
</organism>
<dbReference type="InterPro" id="IPR009081">
    <property type="entry name" value="PP-bd_ACP"/>
</dbReference>
<dbReference type="SUPFAM" id="SSF47336">
    <property type="entry name" value="ACP-like"/>
    <property type="match status" value="1"/>
</dbReference>